<comment type="caution">
    <text evidence="1">The sequence shown here is derived from an EMBL/GenBank/DDBJ whole genome shotgun (WGS) entry which is preliminary data.</text>
</comment>
<evidence type="ECO:0000313" key="1">
    <source>
        <dbReference type="EMBL" id="EJU06703.1"/>
    </source>
</evidence>
<dbReference type="RefSeq" id="WP_005919953.1">
    <property type="nucleotide sequence ID" value="NZ_ALVD01000016.1"/>
</dbReference>
<evidence type="ECO:0008006" key="3">
    <source>
        <dbReference type="Google" id="ProtNLM"/>
    </source>
</evidence>
<accession>A0ABP2R1N8</accession>
<name>A0ABP2R1N8_9FUSO</name>
<dbReference type="EMBL" id="ALVD01000016">
    <property type="protein sequence ID" value="EJU06703.1"/>
    <property type="molecule type" value="Genomic_DNA"/>
</dbReference>
<dbReference type="Proteomes" id="UP000004829">
    <property type="component" value="Unassembled WGS sequence"/>
</dbReference>
<protein>
    <recommendedName>
        <fullName evidence="3">Cytoplasmic protein</fullName>
    </recommendedName>
</protein>
<gene>
    <name evidence="1" type="ORF">B437_11047</name>
</gene>
<organism evidence="1 2">
    <name type="scientific">Fusobacterium hwasookii ChDC F128</name>
    <dbReference type="NCBI Taxonomy" id="1216362"/>
    <lineage>
        <taxon>Bacteria</taxon>
        <taxon>Fusobacteriati</taxon>
        <taxon>Fusobacteriota</taxon>
        <taxon>Fusobacteriia</taxon>
        <taxon>Fusobacteriales</taxon>
        <taxon>Fusobacteriaceae</taxon>
        <taxon>Fusobacterium</taxon>
    </lineage>
</organism>
<evidence type="ECO:0000313" key="2">
    <source>
        <dbReference type="Proteomes" id="UP000004829"/>
    </source>
</evidence>
<sequence length="79" mass="9642">MFTTDEFLKKYDDDDLTDEDLEAIHYEKDFVDTDKSYWEITENGEYYKIFKVVNNIEARYFIKTFGEYGKIYELKHISI</sequence>
<proteinExistence type="predicted"/>
<reference evidence="2" key="1">
    <citation type="journal article" date="2012" name="J. Bacteriol.">
        <title>Draft Genome Sequence of Fusobacterium nucleatum ChDC F128, Isolated from a Periodontitis Lesion.</title>
        <authorList>
            <person name="Park S.N."/>
            <person name="Kong S.W."/>
            <person name="Kim H.S."/>
            <person name="Park M.S."/>
            <person name="Lee J.W."/>
            <person name="Cho E."/>
            <person name="Lim Y.K."/>
            <person name="Choi M.H."/>
            <person name="Chang Y.H."/>
            <person name="Shin J.H."/>
            <person name="Park H.S."/>
            <person name="Choi S.H."/>
            <person name="Kook J.K."/>
        </authorList>
    </citation>
    <scope>NUCLEOTIDE SEQUENCE [LARGE SCALE GENOMIC DNA]</scope>
    <source>
        <strain evidence="2">ChDC F128</strain>
    </source>
</reference>
<keyword evidence="2" id="KW-1185">Reference proteome</keyword>